<accession>A0AB39HNB7</accession>
<feature type="transmembrane region" description="Helical" evidence="1">
    <location>
        <begin position="170"/>
        <end position="188"/>
    </location>
</feature>
<feature type="transmembrane region" description="Helical" evidence="1">
    <location>
        <begin position="136"/>
        <end position="158"/>
    </location>
</feature>
<gene>
    <name evidence="2" type="ORF">AB4Y30_14205</name>
</gene>
<feature type="transmembrane region" description="Helical" evidence="1">
    <location>
        <begin position="193"/>
        <end position="209"/>
    </location>
</feature>
<feature type="transmembrane region" description="Helical" evidence="1">
    <location>
        <begin position="104"/>
        <end position="124"/>
    </location>
</feature>
<evidence type="ECO:0000313" key="2">
    <source>
        <dbReference type="EMBL" id="XDK32152.1"/>
    </source>
</evidence>
<reference evidence="2" key="1">
    <citation type="submission" date="2024-07" db="EMBL/GenBank/DDBJ databases">
        <title>Halotolerant mesophilic bacterium Ornithinibacillus sp. 4-3, sp. nov., isolated from soil.</title>
        <authorList>
            <person name="Sidarenka A.V."/>
            <person name="Guliayeva D.E."/>
            <person name="Leanovich S.I."/>
            <person name="Hileuskaya K.S."/>
            <person name="Akhremchuk A.E."/>
            <person name="Sikolenko M.A."/>
            <person name="Valentovich L.N."/>
        </authorList>
    </citation>
    <scope>NUCLEOTIDE SEQUENCE</scope>
    <source>
        <strain evidence="2">4-3</strain>
    </source>
</reference>
<feature type="transmembrane region" description="Helical" evidence="1">
    <location>
        <begin position="215"/>
        <end position="236"/>
    </location>
</feature>
<protein>
    <submittedName>
        <fullName evidence="2">Tryptophan-rich sensory protein</fullName>
    </submittedName>
</protein>
<name>A0AB39HNB7_9BACI</name>
<organism evidence="2">
    <name type="scientific">Ornithinibacillus sp. 4-3</name>
    <dbReference type="NCBI Taxonomy" id="3231488"/>
    <lineage>
        <taxon>Bacteria</taxon>
        <taxon>Bacillati</taxon>
        <taxon>Bacillota</taxon>
        <taxon>Bacilli</taxon>
        <taxon>Bacillales</taxon>
        <taxon>Bacillaceae</taxon>
        <taxon>Ornithinibacillus</taxon>
    </lineage>
</organism>
<dbReference type="RefSeq" id="WP_368652873.1">
    <property type="nucleotide sequence ID" value="NZ_CP162599.1"/>
</dbReference>
<sequence>MNEITRNQIIVYVAFAIMIGINIFVNVFQLNGYTTGEVSDLHEIYLTPASYTFSIWTVIYLGLLIWLLTFTMRKQQITPTIVWTFVVTCFWNIAWLIAWHYLFFGVAAIILVLHLASVFFLYLLQRRIEISNWYHYPISLYLGWLVVAVTVNILYFLVATVGVQEVAELSYTYLAICILVIFAILQFFIWKDWVIQLVLIWSFIGIIVKNYHDNWVLSFILLLLTVGISALSYFWYKRARAKQKLK</sequence>
<dbReference type="Gene3D" id="1.20.1260.100">
    <property type="entry name" value="TspO/MBR protein"/>
    <property type="match status" value="1"/>
</dbReference>
<evidence type="ECO:0000256" key="1">
    <source>
        <dbReference type="SAM" id="Phobius"/>
    </source>
</evidence>
<feature type="transmembrane region" description="Helical" evidence="1">
    <location>
        <begin position="80"/>
        <end position="98"/>
    </location>
</feature>
<dbReference type="AlphaFoldDB" id="A0AB39HNB7"/>
<keyword evidence="1" id="KW-1133">Transmembrane helix</keyword>
<dbReference type="PANTHER" id="PTHR33802">
    <property type="entry name" value="SI:CH211-161H7.5-RELATED"/>
    <property type="match status" value="1"/>
</dbReference>
<keyword evidence="1" id="KW-0812">Transmembrane</keyword>
<feature type="transmembrane region" description="Helical" evidence="1">
    <location>
        <begin position="9"/>
        <end position="29"/>
    </location>
</feature>
<dbReference type="EMBL" id="CP162599">
    <property type="protein sequence ID" value="XDK32152.1"/>
    <property type="molecule type" value="Genomic_DNA"/>
</dbReference>
<dbReference type="InterPro" id="IPR038330">
    <property type="entry name" value="TspO/MBR-related_sf"/>
</dbReference>
<keyword evidence="1" id="KW-0472">Membrane</keyword>
<proteinExistence type="predicted"/>
<dbReference type="PANTHER" id="PTHR33802:SF1">
    <property type="entry name" value="XK-RELATED PROTEIN"/>
    <property type="match status" value="1"/>
</dbReference>
<feature type="transmembrane region" description="Helical" evidence="1">
    <location>
        <begin position="49"/>
        <end position="68"/>
    </location>
</feature>